<dbReference type="InterPro" id="IPR020904">
    <property type="entry name" value="Sc_DH/Rdtase_CS"/>
</dbReference>
<dbReference type="InterPro" id="IPR036291">
    <property type="entry name" value="NAD(P)-bd_dom_sf"/>
</dbReference>
<dbReference type="GO" id="GO:0016491">
    <property type="term" value="F:oxidoreductase activity"/>
    <property type="evidence" value="ECO:0007669"/>
    <property type="project" value="UniProtKB-KW"/>
</dbReference>
<accession>A0A8T9C5W6</accession>
<keyword evidence="5" id="KW-1185">Reference proteome</keyword>
<dbReference type="EMBL" id="QGMK01000553">
    <property type="protein sequence ID" value="TVY81085.1"/>
    <property type="molecule type" value="Genomic_DNA"/>
</dbReference>
<protein>
    <submittedName>
        <fullName evidence="4">Short-chain dehydrogenase TIC 32-like chloroplastic protein</fullName>
    </submittedName>
</protein>
<reference evidence="4 5" key="1">
    <citation type="submission" date="2018-05" db="EMBL/GenBank/DDBJ databases">
        <title>Genome sequencing and assembly of the regulated plant pathogen Lachnellula willkommii and related sister species for the development of diagnostic species identification markers.</title>
        <authorList>
            <person name="Giroux E."/>
            <person name="Bilodeau G."/>
        </authorList>
    </citation>
    <scope>NUCLEOTIDE SEQUENCE [LARGE SCALE GENOMIC DNA]</scope>
    <source>
        <strain evidence="4 5">CBS 268.59</strain>
    </source>
</reference>
<dbReference type="Pfam" id="PF00106">
    <property type="entry name" value="adh_short"/>
    <property type="match status" value="1"/>
</dbReference>
<dbReference type="SUPFAM" id="SSF51735">
    <property type="entry name" value="NAD(P)-binding Rossmann-fold domains"/>
    <property type="match status" value="1"/>
</dbReference>
<dbReference type="PANTHER" id="PTHR43157">
    <property type="entry name" value="PHOSPHATIDYLINOSITOL-GLYCAN BIOSYNTHESIS CLASS F PROTEIN-RELATED"/>
    <property type="match status" value="1"/>
</dbReference>
<dbReference type="PRINTS" id="PR00080">
    <property type="entry name" value="SDRFAMILY"/>
</dbReference>
<sequence length="315" mass="34071">MAAFNIDSKDIDILKHFTNNATGKTFLITGASDGGIGAQVAKTLAHASPKLLILLGRTASKIAPVVETIKKTNPTIGAHFIKVDFSAFEEVKELTDRVHVLINNAGIMAPKEFCTSEDGVESQFAACYLGHFLLTNLLLEAGMVGRDGDTIVNVGSLVYQLGEVQLDDINFQDGKTYHGWKAYGQAKTALNLYNCSLASGLAQKNVAVLIAHPGVTYESKLFENASADQEYLLEAYHMAIERNNGNPLPQQIMVSLSQAAGVVLLAALNPAFRASGAFIVDNKIYTETKDYATDPDTAQKLWELSEKLVGQKFTL</sequence>
<dbReference type="AlphaFoldDB" id="A0A8T9C5W6"/>
<dbReference type="Gene3D" id="3.40.50.720">
    <property type="entry name" value="NAD(P)-binding Rossmann-like Domain"/>
    <property type="match status" value="1"/>
</dbReference>
<organism evidence="4 5">
    <name type="scientific">Lachnellula suecica</name>
    <dbReference type="NCBI Taxonomy" id="602035"/>
    <lineage>
        <taxon>Eukaryota</taxon>
        <taxon>Fungi</taxon>
        <taxon>Dikarya</taxon>
        <taxon>Ascomycota</taxon>
        <taxon>Pezizomycotina</taxon>
        <taxon>Leotiomycetes</taxon>
        <taxon>Helotiales</taxon>
        <taxon>Lachnaceae</taxon>
        <taxon>Lachnellula</taxon>
    </lineage>
</organism>
<evidence type="ECO:0000256" key="2">
    <source>
        <dbReference type="ARBA" id="ARBA00023002"/>
    </source>
</evidence>
<name>A0A8T9C5W6_9HELO</name>
<dbReference type="PROSITE" id="PS00061">
    <property type="entry name" value="ADH_SHORT"/>
    <property type="match status" value="1"/>
</dbReference>
<dbReference type="OrthoDB" id="191139at2759"/>
<evidence type="ECO:0000256" key="3">
    <source>
        <dbReference type="RuleBase" id="RU000363"/>
    </source>
</evidence>
<evidence type="ECO:0000313" key="4">
    <source>
        <dbReference type="EMBL" id="TVY81085.1"/>
    </source>
</evidence>
<gene>
    <name evidence="4" type="primary">TIC32_4</name>
    <name evidence="4" type="ORF">LSUE1_G003166</name>
</gene>
<dbReference type="Proteomes" id="UP000469558">
    <property type="component" value="Unassembled WGS sequence"/>
</dbReference>
<comment type="similarity">
    <text evidence="3">Belongs to the short-chain dehydrogenases/reductases (SDR) family.</text>
</comment>
<evidence type="ECO:0000313" key="5">
    <source>
        <dbReference type="Proteomes" id="UP000469558"/>
    </source>
</evidence>
<comment type="caution">
    <text evidence="4">The sequence shown here is derived from an EMBL/GenBank/DDBJ whole genome shotgun (WGS) entry which is preliminary data.</text>
</comment>
<keyword evidence="2" id="KW-0560">Oxidoreductase</keyword>
<evidence type="ECO:0000256" key="1">
    <source>
        <dbReference type="ARBA" id="ARBA00022857"/>
    </source>
</evidence>
<dbReference type="PRINTS" id="PR00081">
    <property type="entry name" value="GDHRDH"/>
</dbReference>
<proteinExistence type="inferred from homology"/>
<dbReference type="PANTHER" id="PTHR43157:SF31">
    <property type="entry name" value="PHOSPHATIDYLINOSITOL-GLYCAN BIOSYNTHESIS CLASS F PROTEIN"/>
    <property type="match status" value="1"/>
</dbReference>
<keyword evidence="1" id="KW-0521">NADP</keyword>
<dbReference type="InterPro" id="IPR002347">
    <property type="entry name" value="SDR_fam"/>
</dbReference>